<organism evidence="1 2">
    <name type="scientific">Hyalomma asiaticum</name>
    <name type="common">Tick</name>
    <dbReference type="NCBI Taxonomy" id="266040"/>
    <lineage>
        <taxon>Eukaryota</taxon>
        <taxon>Metazoa</taxon>
        <taxon>Ecdysozoa</taxon>
        <taxon>Arthropoda</taxon>
        <taxon>Chelicerata</taxon>
        <taxon>Arachnida</taxon>
        <taxon>Acari</taxon>
        <taxon>Parasitiformes</taxon>
        <taxon>Ixodida</taxon>
        <taxon>Ixodoidea</taxon>
        <taxon>Ixodidae</taxon>
        <taxon>Hyalomminae</taxon>
        <taxon>Hyalomma</taxon>
    </lineage>
</organism>
<dbReference type="EMBL" id="CM023486">
    <property type="protein sequence ID" value="KAH6928570.1"/>
    <property type="molecule type" value="Genomic_DNA"/>
</dbReference>
<sequence>MATAVLRSFGASFGFRFYGSFVESFAEPTRLGPWPSSAVAVGDPTGDSSLDPGSCAGLVPGDILVPGRGEGGQQHPCSAVQHTRWCWRCLSVRDLLLLLCSFAMLSVYMSYRLTSLHLQSNPQDTASGLGDAQQRNSADHGGNQRNARDVQPARSTTLNSRLRKMLVELEEEHLRPLRESTRVVVVRGHKAAISRDLPLVSAVLAQHGWQLRAPPWFRRPSPNTGGGSAPANSVAAMAPAVVAAPSQARLNNTATGNDGGK</sequence>
<name>A0ACB7S1G8_HYAAI</name>
<evidence type="ECO:0000313" key="2">
    <source>
        <dbReference type="Proteomes" id="UP000821845"/>
    </source>
</evidence>
<evidence type="ECO:0000313" key="1">
    <source>
        <dbReference type="EMBL" id="KAH6928570.1"/>
    </source>
</evidence>
<keyword evidence="2" id="KW-1185">Reference proteome</keyword>
<protein>
    <submittedName>
        <fullName evidence="1">Uncharacterized protein</fullName>
    </submittedName>
</protein>
<proteinExistence type="predicted"/>
<accession>A0ACB7S1G8</accession>
<dbReference type="Proteomes" id="UP000821845">
    <property type="component" value="Chromosome 6"/>
</dbReference>
<reference evidence="1" key="1">
    <citation type="submission" date="2020-05" db="EMBL/GenBank/DDBJ databases">
        <title>Large-scale comparative analyses of tick genomes elucidate their genetic diversity and vector capacities.</title>
        <authorList>
            <person name="Jia N."/>
            <person name="Wang J."/>
            <person name="Shi W."/>
            <person name="Du L."/>
            <person name="Sun Y."/>
            <person name="Zhan W."/>
            <person name="Jiang J."/>
            <person name="Wang Q."/>
            <person name="Zhang B."/>
            <person name="Ji P."/>
            <person name="Sakyi L.B."/>
            <person name="Cui X."/>
            <person name="Yuan T."/>
            <person name="Jiang B."/>
            <person name="Yang W."/>
            <person name="Lam T.T.-Y."/>
            <person name="Chang Q."/>
            <person name="Ding S."/>
            <person name="Wang X."/>
            <person name="Zhu J."/>
            <person name="Ruan X."/>
            <person name="Zhao L."/>
            <person name="Wei J."/>
            <person name="Que T."/>
            <person name="Du C."/>
            <person name="Cheng J."/>
            <person name="Dai P."/>
            <person name="Han X."/>
            <person name="Huang E."/>
            <person name="Gao Y."/>
            <person name="Liu J."/>
            <person name="Shao H."/>
            <person name="Ye R."/>
            <person name="Li L."/>
            <person name="Wei W."/>
            <person name="Wang X."/>
            <person name="Wang C."/>
            <person name="Yang T."/>
            <person name="Huo Q."/>
            <person name="Li W."/>
            <person name="Guo W."/>
            <person name="Chen H."/>
            <person name="Zhou L."/>
            <person name="Ni X."/>
            <person name="Tian J."/>
            <person name="Zhou Y."/>
            <person name="Sheng Y."/>
            <person name="Liu T."/>
            <person name="Pan Y."/>
            <person name="Xia L."/>
            <person name="Li J."/>
            <person name="Zhao F."/>
            <person name="Cao W."/>
        </authorList>
    </citation>
    <scope>NUCLEOTIDE SEQUENCE</scope>
    <source>
        <strain evidence="1">Hyas-2018</strain>
    </source>
</reference>
<gene>
    <name evidence="1" type="ORF">HPB50_017000</name>
</gene>
<comment type="caution">
    <text evidence="1">The sequence shown here is derived from an EMBL/GenBank/DDBJ whole genome shotgun (WGS) entry which is preliminary data.</text>
</comment>